<comment type="subcellular location">
    <subcellularLocation>
        <location evidence="7">Cytoplasm</location>
    </subcellularLocation>
</comment>
<gene>
    <name evidence="7" type="primary">pth</name>
    <name evidence="10" type="ORF">UW02_C0023G0002</name>
</gene>
<dbReference type="SUPFAM" id="SSF53178">
    <property type="entry name" value="Peptidyl-tRNA hydrolase-like"/>
    <property type="match status" value="1"/>
</dbReference>
<accession>A0A0G1F9J2</accession>
<evidence type="ECO:0000313" key="11">
    <source>
        <dbReference type="Proteomes" id="UP000034751"/>
    </source>
</evidence>
<dbReference type="EMBL" id="LCGS01000023">
    <property type="protein sequence ID" value="KKT18753.1"/>
    <property type="molecule type" value="Genomic_DNA"/>
</dbReference>
<name>A0A0G1F9J2_9BACT</name>
<dbReference type="PANTHER" id="PTHR17224:SF1">
    <property type="entry name" value="PEPTIDYL-TRNA HYDROLASE"/>
    <property type="match status" value="1"/>
</dbReference>
<dbReference type="GO" id="GO:0072344">
    <property type="term" value="P:rescue of stalled ribosome"/>
    <property type="evidence" value="ECO:0007669"/>
    <property type="project" value="UniProtKB-UniRule"/>
</dbReference>
<keyword evidence="7" id="KW-0963">Cytoplasm</keyword>
<comment type="subunit">
    <text evidence="7">Monomer.</text>
</comment>
<feature type="site" description="Stabilizes the basic form of H active site to accept a proton" evidence="7">
    <location>
        <position position="93"/>
    </location>
</feature>
<proteinExistence type="inferred from homology"/>
<comment type="similarity">
    <text evidence="5 7 9">Belongs to the PTH family.</text>
</comment>
<dbReference type="STRING" id="1618747.UW02_C0023G0002"/>
<dbReference type="Gene3D" id="3.40.50.1470">
    <property type="entry name" value="Peptidyl-tRNA hydrolase"/>
    <property type="match status" value="1"/>
</dbReference>
<evidence type="ECO:0000256" key="9">
    <source>
        <dbReference type="RuleBase" id="RU004320"/>
    </source>
</evidence>
<sequence>MKLVVGLGNPGKEYENTRHNAGWIVLDFILGKKVEWKESNGSKLLYYKDSIGGKPVEYIKPTTFMNNSGVAVLYVKDKHKSDLKDKDIVVIYDDIDLPLGKMKISFDKSSGGHNGLESIIKKLKSKEFVRIRIGTAPATPSGKIKKPAGEKAVLNFILGEFKKPELEIIKKLGKKVAEAVEMIFTESKEKAMSLYN</sequence>
<dbReference type="GO" id="GO:0005737">
    <property type="term" value="C:cytoplasm"/>
    <property type="evidence" value="ECO:0007669"/>
    <property type="project" value="UniProtKB-SubCell"/>
</dbReference>
<dbReference type="PATRIC" id="fig|1618747.3.peg.702"/>
<feature type="active site" description="Proton acceptor" evidence="7">
    <location>
        <position position="19"/>
    </location>
</feature>
<dbReference type="GO" id="GO:0004045">
    <property type="term" value="F:peptidyl-tRNA hydrolase activity"/>
    <property type="evidence" value="ECO:0007669"/>
    <property type="project" value="UniProtKB-UniRule"/>
</dbReference>
<feature type="binding site" evidence="7">
    <location>
        <position position="64"/>
    </location>
    <ligand>
        <name>tRNA</name>
        <dbReference type="ChEBI" id="CHEBI:17843"/>
    </ligand>
</feature>
<evidence type="ECO:0000256" key="3">
    <source>
        <dbReference type="ARBA" id="ARBA00022801"/>
    </source>
</evidence>
<evidence type="ECO:0000256" key="2">
    <source>
        <dbReference type="ARBA" id="ARBA00022555"/>
    </source>
</evidence>
<keyword evidence="3 7" id="KW-0378">Hydrolase</keyword>
<evidence type="ECO:0000313" key="10">
    <source>
        <dbReference type="EMBL" id="KKT18753.1"/>
    </source>
</evidence>
<dbReference type="PROSITE" id="PS01195">
    <property type="entry name" value="PEPT_TRNA_HYDROL_1"/>
    <property type="match status" value="1"/>
</dbReference>
<dbReference type="InterPro" id="IPR001328">
    <property type="entry name" value="Pept_tRNA_hydro"/>
</dbReference>
<feature type="binding site" evidence="7">
    <location>
        <position position="114"/>
    </location>
    <ligand>
        <name>tRNA</name>
        <dbReference type="ChEBI" id="CHEBI:17843"/>
    </ligand>
</feature>
<feature type="binding site" evidence="7">
    <location>
        <position position="14"/>
    </location>
    <ligand>
        <name>tRNA</name>
        <dbReference type="ChEBI" id="CHEBI:17843"/>
    </ligand>
</feature>
<dbReference type="Proteomes" id="UP000034751">
    <property type="component" value="Unassembled WGS sequence"/>
</dbReference>
<feature type="site" description="Discriminates between blocked and unblocked aminoacyl-tRNA" evidence="7">
    <location>
        <position position="9"/>
    </location>
</feature>
<dbReference type="GO" id="GO:0000049">
    <property type="term" value="F:tRNA binding"/>
    <property type="evidence" value="ECO:0007669"/>
    <property type="project" value="UniProtKB-UniRule"/>
</dbReference>
<feature type="binding site" evidence="7">
    <location>
        <position position="66"/>
    </location>
    <ligand>
        <name>tRNA</name>
        <dbReference type="ChEBI" id="CHEBI:17843"/>
    </ligand>
</feature>
<reference evidence="10 11" key="1">
    <citation type="journal article" date="2015" name="Nature">
        <title>rRNA introns, odd ribosomes, and small enigmatic genomes across a large radiation of phyla.</title>
        <authorList>
            <person name="Brown C.T."/>
            <person name="Hug L.A."/>
            <person name="Thomas B.C."/>
            <person name="Sharon I."/>
            <person name="Castelle C.J."/>
            <person name="Singh A."/>
            <person name="Wilkins M.J."/>
            <person name="Williams K.H."/>
            <person name="Banfield J.F."/>
        </authorList>
    </citation>
    <scope>NUCLEOTIDE SEQUENCE [LARGE SCALE GENOMIC DNA]</scope>
</reference>
<dbReference type="HAMAP" id="MF_00083">
    <property type="entry name" value="Pept_tRNA_hydro_bact"/>
    <property type="match status" value="1"/>
</dbReference>
<keyword evidence="2 7" id="KW-0820">tRNA-binding</keyword>
<evidence type="ECO:0000256" key="4">
    <source>
        <dbReference type="ARBA" id="ARBA00022884"/>
    </source>
</evidence>
<evidence type="ECO:0000256" key="6">
    <source>
        <dbReference type="ARBA" id="ARBA00050038"/>
    </source>
</evidence>
<comment type="caution">
    <text evidence="10">The sequence shown here is derived from an EMBL/GenBank/DDBJ whole genome shotgun (WGS) entry which is preliminary data.</text>
</comment>
<comment type="function">
    <text evidence="7">Hydrolyzes ribosome-free peptidyl-tRNAs (with 1 or more amino acids incorporated), which drop off the ribosome during protein synthesis, or as a result of ribosome stalling.</text>
</comment>
<evidence type="ECO:0000256" key="5">
    <source>
        <dbReference type="ARBA" id="ARBA00038063"/>
    </source>
</evidence>
<keyword evidence="4 7" id="KW-0694">RNA-binding</keyword>
<dbReference type="InterPro" id="IPR018171">
    <property type="entry name" value="Pept_tRNA_hydro_CS"/>
</dbReference>
<dbReference type="EC" id="3.1.1.29" evidence="1 7"/>
<dbReference type="GO" id="GO:0006515">
    <property type="term" value="P:protein quality control for misfolded or incompletely synthesized proteins"/>
    <property type="evidence" value="ECO:0007669"/>
    <property type="project" value="UniProtKB-UniRule"/>
</dbReference>
<dbReference type="CDD" id="cd00462">
    <property type="entry name" value="PTH"/>
    <property type="match status" value="1"/>
</dbReference>
<evidence type="ECO:0000256" key="1">
    <source>
        <dbReference type="ARBA" id="ARBA00013260"/>
    </source>
</evidence>
<dbReference type="PANTHER" id="PTHR17224">
    <property type="entry name" value="PEPTIDYL-TRNA HYDROLASE"/>
    <property type="match status" value="1"/>
</dbReference>
<comment type="function">
    <text evidence="7">Catalyzes the release of premature peptidyl moieties from peptidyl-tRNA molecules trapped in stalled 50S ribosomal subunits, and thus maintains levels of free tRNAs and 50S ribosomes.</text>
</comment>
<organism evidence="10 11">
    <name type="scientific">Candidatus Nomurabacteria bacterium GW2011_GWB1_43_7</name>
    <dbReference type="NCBI Taxonomy" id="1618747"/>
    <lineage>
        <taxon>Bacteria</taxon>
        <taxon>Candidatus Nomuraibacteriota</taxon>
    </lineage>
</organism>
<protein>
    <recommendedName>
        <fullName evidence="6 7">Peptidyl-tRNA hydrolase</fullName>
        <shortName evidence="7">Pth</shortName>
        <ecNumber evidence="1 7">3.1.1.29</ecNumber>
    </recommendedName>
</protein>
<dbReference type="AlphaFoldDB" id="A0A0G1F9J2"/>
<evidence type="ECO:0000256" key="7">
    <source>
        <dbReference type="HAMAP-Rule" id="MF_00083"/>
    </source>
</evidence>
<comment type="catalytic activity">
    <reaction evidence="7 8">
        <text>an N-acyl-L-alpha-aminoacyl-tRNA + H2O = an N-acyl-L-amino acid + a tRNA + H(+)</text>
        <dbReference type="Rhea" id="RHEA:54448"/>
        <dbReference type="Rhea" id="RHEA-COMP:10123"/>
        <dbReference type="Rhea" id="RHEA-COMP:13883"/>
        <dbReference type="ChEBI" id="CHEBI:15377"/>
        <dbReference type="ChEBI" id="CHEBI:15378"/>
        <dbReference type="ChEBI" id="CHEBI:59874"/>
        <dbReference type="ChEBI" id="CHEBI:78442"/>
        <dbReference type="ChEBI" id="CHEBI:138191"/>
        <dbReference type="EC" id="3.1.1.29"/>
    </reaction>
</comment>
<dbReference type="InterPro" id="IPR036416">
    <property type="entry name" value="Pept_tRNA_hydro_sf"/>
</dbReference>
<evidence type="ECO:0000256" key="8">
    <source>
        <dbReference type="RuleBase" id="RU000673"/>
    </source>
</evidence>
<dbReference type="NCBIfam" id="TIGR00447">
    <property type="entry name" value="pth"/>
    <property type="match status" value="1"/>
</dbReference>
<dbReference type="Pfam" id="PF01195">
    <property type="entry name" value="Pept_tRNA_hydro"/>
    <property type="match status" value="1"/>
</dbReference>